<comment type="caution">
    <text evidence="2">The sequence shown here is derived from an EMBL/GenBank/DDBJ whole genome shotgun (WGS) entry which is preliminary data.</text>
</comment>
<evidence type="ECO:0000313" key="2">
    <source>
        <dbReference type="EMBL" id="CAI5742878.1"/>
    </source>
</evidence>
<protein>
    <recommendedName>
        <fullName evidence="4">RxLR effector candidate protein</fullName>
    </recommendedName>
</protein>
<evidence type="ECO:0000313" key="3">
    <source>
        <dbReference type="Proteomes" id="UP001162031"/>
    </source>
</evidence>
<dbReference type="AlphaFoldDB" id="A0AAV0V3L0"/>
<sequence>MPHYVAIDARVSLSRDQRLSVWSSPPIHSSGAQHLIPQPYRGKKPLRARSNSFAIASLQAATPESPVNQFAQTMGPERSPPTTDTSGRRGTTPAMATDFSLGDPWELRRAAVSNRKSVWRRLTANVDKCLLRVVSKFYK</sequence>
<gene>
    <name evidence="2" type="ORF">HBR001_LOCUS9202</name>
</gene>
<feature type="region of interest" description="Disordered" evidence="1">
    <location>
        <begin position="24"/>
        <end position="45"/>
    </location>
</feature>
<feature type="compositionally biased region" description="Polar residues" evidence="1">
    <location>
        <begin position="80"/>
        <end position="89"/>
    </location>
</feature>
<feature type="region of interest" description="Disordered" evidence="1">
    <location>
        <begin position="64"/>
        <end position="99"/>
    </location>
</feature>
<proteinExistence type="predicted"/>
<keyword evidence="3" id="KW-1185">Reference proteome</keyword>
<dbReference type="EMBL" id="CANTFL010001480">
    <property type="protein sequence ID" value="CAI5742878.1"/>
    <property type="molecule type" value="Genomic_DNA"/>
</dbReference>
<accession>A0AAV0V3L0</accession>
<dbReference type="Proteomes" id="UP001162031">
    <property type="component" value="Unassembled WGS sequence"/>
</dbReference>
<name>A0AAV0V3L0_HYABA</name>
<reference evidence="2" key="1">
    <citation type="submission" date="2022-12" db="EMBL/GenBank/DDBJ databases">
        <authorList>
            <person name="Webb A."/>
        </authorList>
    </citation>
    <scope>NUCLEOTIDE SEQUENCE</scope>
    <source>
        <strain evidence="2">Hp1</strain>
    </source>
</reference>
<evidence type="ECO:0008006" key="4">
    <source>
        <dbReference type="Google" id="ProtNLM"/>
    </source>
</evidence>
<organism evidence="2 3">
    <name type="scientific">Hyaloperonospora brassicae</name>
    <name type="common">Brassica downy mildew</name>
    <name type="synonym">Peronospora brassicae</name>
    <dbReference type="NCBI Taxonomy" id="162125"/>
    <lineage>
        <taxon>Eukaryota</taxon>
        <taxon>Sar</taxon>
        <taxon>Stramenopiles</taxon>
        <taxon>Oomycota</taxon>
        <taxon>Peronosporomycetes</taxon>
        <taxon>Peronosporales</taxon>
        <taxon>Peronosporaceae</taxon>
        <taxon>Hyaloperonospora</taxon>
    </lineage>
</organism>
<evidence type="ECO:0000256" key="1">
    <source>
        <dbReference type="SAM" id="MobiDB-lite"/>
    </source>
</evidence>